<comment type="caution">
    <text evidence="2">The sequence shown here is derived from an EMBL/GenBank/DDBJ whole genome shotgun (WGS) entry which is preliminary data.</text>
</comment>
<evidence type="ECO:0000313" key="2">
    <source>
        <dbReference type="EMBL" id="EXJ95155.1"/>
    </source>
</evidence>
<protein>
    <submittedName>
        <fullName evidence="2">Uncharacterized protein</fullName>
    </submittedName>
</protein>
<dbReference type="Proteomes" id="UP000019484">
    <property type="component" value="Unassembled WGS sequence"/>
</dbReference>
<dbReference type="GO" id="GO:0006364">
    <property type="term" value="P:rRNA processing"/>
    <property type="evidence" value="ECO:0007669"/>
    <property type="project" value="InterPro"/>
</dbReference>
<dbReference type="GO" id="GO:0034965">
    <property type="term" value="P:intronic box C/D snoRNA processing"/>
    <property type="evidence" value="ECO:0007669"/>
    <property type="project" value="TreeGrafter"/>
</dbReference>
<dbReference type="GO" id="GO:0004526">
    <property type="term" value="F:ribonuclease P activity"/>
    <property type="evidence" value="ECO:0007669"/>
    <property type="project" value="TreeGrafter"/>
</dbReference>
<dbReference type="PANTHER" id="PTHR28272">
    <property type="entry name" value="RIBONUCLEASES P/MRP PROTEIN SUBUNIT POP3"/>
    <property type="match status" value="1"/>
</dbReference>
<dbReference type="Pfam" id="PF08228">
    <property type="entry name" value="RNase_P_pop3"/>
    <property type="match status" value="1"/>
</dbReference>
<dbReference type="GeneID" id="19155183"/>
<dbReference type="OrthoDB" id="20109at2759"/>
<dbReference type="RefSeq" id="XP_007719384.1">
    <property type="nucleotide sequence ID" value="XM_007721194.1"/>
</dbReference>
<sequence length="234" mass="25435">MSKQKKPVHALSLPYPDPQWPPVSSDQEQAVLQLLLPLLRPIGEFKRSHVPQSKGKGRAGKTVDTANNDLMPDLYTHLTIGFNSTVRRLEALAGDRSPAILSAPTTTTTPSQNPVNLSVVFVCRQNLPDIMSSSMPLLVATSAPVSSRSQLVELSPQAEAKIAQALQQPRVGVLGLEEGASDAGALLRLVAETFETVTVPWLDQPQRPHYFPVKVKTTLAGNKVNRKRKQPDEG</sequence>
<reference evidence="2 3" key="1">
    <citation type="submission" date="2013-03" db="EMBL/GenBank/DDBJ databases">
        <title>The Genome Sequence of Capronia coronata CBS 617.96.</title>
        <authorList>
            <consortium name="The Broad Institute Genomics Platform"/>
            <person name="Cuomo C."/>
            <person name="de Hoog S."/>
            <person name="Gorbushina A."/>
            <person name="Walker B."/>
            <person name="Young S.K."/>
            <person name="Zeng Q."/>
            <person name="Gargeya S."/>
            <person name="Fitzgerald M."/>
            <person name="Haas B."/>
            <person name="Abouelleil A."/>
            <person name="Allen A.W."/>
            <person name="Alvarado L."/>
            <person name="Arachchi H.M."/>
            <person name="Berlin A.M."/>
            <person name="Chapman S.B."/>
            <person name="Gainer-Dewar J."/>
            <person name="Goldberg J."/>
            <person name="Griggs A."/>
            <person name="Gujja S."/>
            <person name="Hansen M."/>
            <person name="Howarth C."/>
            <person name="Imamovic A."/>
            <person name="Ireland A."/>
            <person name="Larimer J."/>
            <person name="McCowan C."/>
            <person name="Murphy C."/>
            <person name="Pearson M."/>
            <person name="Poon T.W."/>
            <person name="Priest M."/>
            <person name="Roberts A."/>
            <person name="Saif S."/>
            <person name="Shea T."/>
            <person name="Sisk P."/>
            <person name="Sykes S."/>
            <person name="Wortman J."/>
            <person name="Nusbaum C."/>
            <person name="Birren B."/>
        </authorList>
    </citation>
    <scope>NUCLEOTIDE SEQUENCE [LARGE SCALE GENOMIC DNA]</scope>
    <source>
        <strain evidence="2 3">CBS 617.96</strain>
    </source>
</reference>
<accession>W9YZN1</accession>
<dbReference type="AlphaFoldDB" id="W9YZN1"/>
<feature type="region of interest" description="Disordered" evidence="1">
    <location>
        <begin position="1"/>
        <end position="24"/>
    </location>
</feature>
<gene>
    <name evidence="2" type="ORF">A1O1_00274</name>
</gene>
<evidence type="ECO:0000256" key="1">
    <source>
        <dbReference type="SAM" id="MobiDB-lite"/>
    </source>
</evidence>
<name>W9YZN1_9EURO</name>
<keyword evidence="3" id="KW-1185">Reference proteome</keyword>
<dbReference type="InterPro" id="IPR013241">
    <property type="entry name" value="RNase_P_Pop3"/>
</dbReference>
<dbReference type="eggNOG" id="ENOG502S6UT">
    <property type="taxonomic scope" value="Eukaryota"/>
</dbReference>
<dbReference type="GO" id="GO:0000171">
    <property type="term" value="F:ribonuclease MRP activity"/>
    <property type="evidence" value="ECO:0007669"/>
    <property type="project" value="TreeGrafter"/>
</dbReference>
<dbReference type="GO" id="GO:0005829">
    <property type="term" value="C:cytosol"/>
    <property type="evidence" value="ECO:0007669"/>
    <property type="project" value="TreeGrafter"/>
</dbReference>
<dbReference type="EMBL" id="AMWN01000001">
    <property type="protein sequence ID" value="EXJ95155.1"/>
    <property type="molecule type" value="Genomic_DNA"/>
</dbReference>
<dbReference type="PANTHER" id="PTHR28272:SF1">
    <property type="entry name" value="RIBONUCLEASES P_MRP PROTEIN SUBUNIT POP3"/>
    <property type="match status" value="1"/>
</dbReference>
<dbReference type="GO" id="GO:0005655">
    <property type="term" value="C:nucleolar ribonuclease P complex"/>
    <property type="evidence" value="ECO:0007669"/>
    <property type="project" value="TreeGrafter"/>
</dbReference>
<dbReference type="GO" id="GO:0008033">
    <property type="term" value="P:tRNA processing"/>
    <property type="evidence" value="ECO:0007669"/>
    <property type="project" value="InterPro"/>
</dbReference>
<dbReference type="HOGENOM" id="CLU_047273_2_0_1"/>
<dbReference type="STRING" id="1182541.W9YZN1"/>
<dbReference type="GO" id="GO:0000172">
    <property type="term" value="C:ribonuclease MRP complex"/>
    <property type="evidence" value="ECO:0007669"/>
    <property type="project" value="TreeGrafter"/>
</dbReference>
<proteinExistence type="predicted"/>
<evidence type="ECO:0000313" key="3">
    <source>
        <dbReference type="Proteomes" id="UP000019484"/>
    </source>
</evidence>
<organism evidence="2 3">
    <name type="scientific">Capronia coronata CBS 617.96</name>
    <dbReference type="NCBI Taxonomy" id="1182541"/>
    <lineage>
        <taxon>Eukaryota</taxon>
        <taxon>Fungi</taxon>
        <taxon>Dikarya</taxon>
        <taxon>Ascomycota</taxon>
        <taxon>Pezizomycotina</taxon>
        <taxon>Eurotiomycetes</taxon>
        <taxon>Chaetothyriomycetidae</taxon>
        <taxon>Chaetothyriales</taxon>
        <taxon>Herpotrichiellaceae</taxon>
        <taxon>Capronia</taxon>
    </lineage>
</organism>